<dbReference type="OrthoDB" id="272411at2759"/>
<accession>A0A165NL49</accession>
<dbReference type="Pfam" id="PF19036">
    <property type="entry name" value="Fuz_longin_1"/>
    <property type="match status" value="1"/>
</dbReference>
<dbReference type="PANTHER" id="PTHR13027:SF7">
    <property type="entry name" value="VACUOLAR FUSION PROTEIN MON1 HOMOLOG"/>
    <property type="match status" value="1"/>
</dbReference>
<dbReference type="Pfam" id="PF19037">
    <property type="entry name" value="Fuz_longin_2"/>
    <property type="match status" value="1"/>
</dbReference>
<protein>
    <recommendedName>
        <fullName evidence="2 3">Vacuolar fusion protein MON1</fullName>
    </recommendedName>
</protein>
<dbReference type="GO" id="GO:0016192">
    <property type="term" value="P:vesicle-mediated transport"/>
    <property type="evidence" value="ECO:0007669"/>
    <property type="project" value="InterPro"/>
</dbReference>
<evidence type="ECO:0000259" key="6">
    <source>
        <dbReference type="Pfam" id="PF19038"/>
    </source>
</evidence>
<comment type="similarity">
    <text evidence="3">Belongs to the MON1/SAND family.</text>
</comment>
<organism evidence="7 8">
    <name type="scientific">Exidia glandulosa HHB12029</name>
    <dbReference type="NCBI Taxonomy" id="1314781"/>
    <lineage>
        <taxon>Eukaryota</taxon>
        <taxon>Fungi</taxon>
        <taxon>Dikarya</taxon>
        <taxon>Basidiomycota</taxon>
        <taxon>Agaricomycotina</taxon>
        <taxon>Agaricomycetes</taxon>
        <taxon>Auriculariales</taxon>
        <taxon>Exidiaceae</taxon>
        <taxon>Exidia</taxon>
    </lineage>
</organism>
<dbReference type="AlphaFoldDB" id="A0A165NL49"/>
<proteinExistence type="inferred from homology"/>
<gene>
    <name evidence="7" type="ORF">EXIGLDRAFT_603492</name>
</gene>
<feature type="domain" description="FUZ/MON1/HPS1 second Longin" evidence="5">
    <location>
        <begin position="136"/>
        <end position="225"/>
    </location>
</feature>
<evidence type="ECO:0000256" key="2">
    <source>
        <dbReference type="ARBA" id="ARBA00018132"/>
    </source>
</evidence>
<evidence type="ECO:0000259" key="5">
    <source>
        <dbReference type="Pfam" id="PF19037"/>
    </source>
</evidence>
<dbReference type="InterPro" id="IPR043970">
    <property type="entry name" value="FUZ/MON1/HPS1_longin_3"/>
</dbReference>
<dbReference type="GO" id="GO:0032585">
    <property type="term" value="C:multivesicular body membrane"/>
    <property type="evidence" value="ECO:0007669"/>
    <property type="project" value="UniProtKB-SubCell"/>
</dbReference>
<dbReference type="GO" id="GO:0035658">
    <property type="term" value="C:Mon1-Ccz1 complex"/>
    <property type="evidence" value="ECO:0007669"/>
    <property type="project" value="TreeGrafter"/>
</dbReference>
<comment type="function">
    <text evidence="3">Required for multiple vacuole delivery pathways including the cytoplasm to vacuole transport (Cvt), autophagy, pexophagy and endocytosis.</text>
</comment>
<keyword evidence="3" id="KW-0926">Vacuole</keyword>
<reference evidence="7 8" key="1">
    <citation type="journal article" date="2016" name="Mol. Biol. Evol.">
        <title>Comparative Genomics of Early-Diverging Mushroom-Forming Fungi Provides Insights into the Origins of Lignocellulose Decay Capabilities.</title>
        <authorList>
            <person name="Nagy L.G."/>
            <person name="Riley R."/>
            <person name="Tritt A."/>
            <person name="Adam C."/>
            <person name="Daum C."/>
            <person name="Floudas D."/>
            <person name="Sun H."/>
            <person name="Yadav J.S."/>
            <person name="Pangilinan J."/>
            <person name="Larsson K.H."/>
            <person name="Matsuura K."/>
            <person name="Barry K."/>
            <person name="Labutti K."/>
            <person name="Kuo R."/>
            <person name="Ohm R.A."/>
            <person name="Bhattacharya S.S."/>
            <person name="Shirouzu T."/>
            <person name="Yoshinaga Y."/>
            <person name="Martin F.M."/>
            <person name="Grigoriev I.V."/>
            <person name="Hibbett D.S."/>
        </authorList>
    </citation>
    <scope>NUCLEOTIDE SEQUENCE [LARGE SCALE GENOMIC DNA]</scope>
    <source>
        <strain evidence="7 8">HHB12029</strain>
    </source>
</reference>
<dbReference type="InterPro" id="IPR004353">
    <property type="entry name" value="Mon1"/>
</dbReference>
<dbReference type="GO" id="GO:0000329">
    <property type="term" value="C:fungal-type vacuole membrane"/>
    <property type="evidence" value="ECO:0007669"/>
    <property type="project" value="TreeGrafter"/>
</dbReference>
<dbReference type="GO" id="GO:0006623">
    <property type="term" value="P:protein targeting to vacuole"/>
    <property type="evidence" value="ECO:0007669"/>
    <property type="project" value="UniProtKB-UniRule"/>
</dbReference>
<feature type="domain" description="FUZ/MON1/HPS1 first Longin" evidence="4">
    <location>
        <begin position="1"/>
        <end position="99"/>
    </location>
</feature>
<keyword evidence="3" id="KW-0813">Transport</keyword>
<evidence type="ECO:0000259" key="4">
    <source>
        <dbReference type="Pfam" id="PF19036"/>
    </source>
</evidence>
<keyword evidence="8" id="KW-1185">Reference proteome</keyword>
<keyword evidence="3" id="KW-0472">Membrane</keyword>
<evidence type="ECO:0000256" key="3">
    <source>
        <dbReference type="RuleBase" id="RU367048"/>
    </source>
</evidence>
<sequence>MGVVQAIMSVFADDGDKLRCINCADGRTRITFLARSPLYYVCVSSWGEPESVTRFHLEYLHLQILSVVTALQLQRIFEKRTNFDLRRLLEGAYTYLASLHPLDLAMTTASLGALRIEPSLRNKVADALVPTAKIKDMLYVVLVAGTRVITLARPRKHSIHPGDLHVLLNTVTSSSVRDAPASWLPICLPKFNPNGFLHAYVASVRPAAELTLVLVSGGGGDGFERVRGWCETVMKKLEDDGTLDAVERAAKASEYSVADLGIQGLRHFVYKNRAHVQVTTPRWEEPYESLGARRRLITMYQRIHDAIHAKSGQEGQLKLQYIRTEHESVMGWITQPFELYITLSPRLPKSAVVGAANAVARWAKREEARLFLRDAPVF</sequence>
<keyword evidence="3" id="KW-0072">Autophagy</keyword>
<evidence type="ECO:0000256" key="1">
    <source>
        <dbReference type="ARBA" id="ARBA00004380"/>
    </source>
</evidence>
<dbReference type="STRING" id="1314781.A0A165NL49"/>
<dbReference type="InterPro" id="IPR043972">
    <property type="entry name" value="FUZ/MON1/HPS1_longin_1"/>
</dbReference>
<dbReference type="PRINTS" id="PR01546">
    <property type="entry name" value="YEAST73DUF"/>
</dbReference>
<dbReference type="GO" id="GO:0006914">
    <property type="term" value="P:autophagy"/>
    <property type="evidence" value="ECO:0007669"/>
    <property type="project" value="UniProtKB-UniRule"/>
</dbReference>
<dbReference type="PANTHER" id="PTHR13027">
    <property type="entry name" value="SAND PROTEIN-RELATED"/>
    <property type="match status" value="1"/>
</dbReference>
<name>A0A165NL49_EXIGL</name>
<dbReference type="FunCoup" id="A0A165NL49">
    <property type="interactions" value="282"/>
</dbReference>
<dbReference type="EMBL" id="KV425897">
    <property type="protein sequence ID" value="KZW00895.1"/>
    <property type="molecule type" value="Genomic_DNA"/>
</dbReference>
<dbReference type="InParanoid" id="A0A165NL49"/>
<keyword evidence="3" id="KW-0967">Endosome</keyword>
<comment type="subcellular location">
    <subcellularLocation>
        <location evidence="3">Endosome</location>
        <location evidence="3">Multivesicular body membrane</location>
        <topology evidence="3">Peripheral membrane protein</topology>
    </subcellularLocation>
    <subcellularLocation>
        <location evidence="1 3">Prevacuolar compartment membrane</location>
        <topology evidence="1 3">Peripheral membrane protein</topology>
    </subcellularLocation>
    <subcellularLocation>
        <location evidence="3">Vacuole membrane</location>
        <topology evidence="3">Peripheral membrane protein</topology>
    </subcellularLocation>
</comment>
<evidence type="ECO:0000313" key="7">
    <source>
        <dbReference type="EMBL" id="KZW00895.1"/>
    </source>
</evidence>
<dbReference type="Proteomes" id="UP000077266">
    <property type="component" value="Unassembled WGS sequence"/>
</dbReference>
<dbReference type="InterPro" id="IPR043971">
    <property type="entry name" value="FUZ/MON1/HPS1_longin_2"/>
</dbReference>
<evidence type="ECO:0000313" key="8">
    <source>
        <dbReference type="Proteomes" id="UP000077266"/>
    </source>
</evidence>
<dbReference type="Pfam" id="PF19038">
    <property type="entry name" value="Fuz_longin_3"/>
    <property type="match status" value="1"/>
</dbReference>
<feature type="domain" description="FUZ/MON1/HPS1 third Longin" evidence="6">
    <location>
        <begin position="264"/>
        <end position="367"/>
    </location>
</feature>
<keyword evidence="3" id="KW-0653">Protein transport</keyword>